<keyword evidence="2 5" id="KW-0812">Transmembrane</keyword>
<feature type="domain" description="G-protein coupled receptors family 1 profile" evidence="7">
    <location>
        <begin position="77"/>
        <end position="343"/>
    </location>
</feature>
<dbReference type="EnsemblMetazoa" id="CapteT206787">
    <property type="protein sequence ID" value="CapteP206787"/>
    <property type="gene ID" value="CapteG206787"/>
</dbReference>
<dbReference type="CDD" id="cd14978">
    <property type="entry name" value="7tmA_FMRFamide_R-like"/>
    <property type="match status" value="1"/>
</dbReference>
<dbReference type="OrthoDB" id="10011262at2759"/>
<dbReference type="InterPro" id="IPR052954">
    <property type="entry name" value="GPCR-Ligand_Int"/>
</dbReference>
<evidence type="ECO:0000259" key="7">
    <source>
        <dbReference type="PROSITE" id="PS50262"/>
    </source>
</evidence>
<reference evidence="8 10" key="2">
    <citation type="journal article" date="2013" name="Nature">
        <title>Insights into bilaterian evolution from three spiralian genomes.</title>
        <authorList>
            <person name="Simakov O."/>
            <person name="Marletaz F."/>
            <person name="Cho S.J."/>
            <person name="Edsinger-Gonzales E."/>
            <person name="Havlak P."/>
            <person name="Hellsten U."/>
            <person name="Kuo D.H."/>
            <person name="Larsson T."/>
            <person name="Lv J."/>
            <person name="Arendt D."/>
            <person name="Savage R."/>
            <person name="Osoegawa K."/>
            <person name="de Jong P."/>
            <person name="Grimwood J."/>
            <person name="Chapman J.A."/>
            <person name="Shapiro H."/>
            <person name="Aerts A."/>
            <person name="Otillar R.P."/>
            <person name="Terry A.Y."/>
            <person name="Boore J.L."/>
            <person name="Grigoriev I.V."/>
            <person name="Lindberg D.R."/>
            <person name="Seaver E.C."/>
            <person name="Weisblat D.A."/>
            <person name="Putnam N.H."/>
            <person name="Rokhsar D.S."/>
        </authorList>
    </citation>
    <scope>NUCLEOTIDE SEQUENCE</scope>
    <source>
        <strain evidence="8 10">I ESC-2004</strain>
    </source>
</reference>
<dbReference type="EMBL" id="AMQN01009258">
    <property type="status" value="NOT_ANNOTATED_CDS"/>
    <property type="molecule type" value="Genomic_DNA"/>
</dbReference>
<evidence type="ECO:0000256" key="1">
    <source>
        <dbReference type="ARBA" id="ARBA00004370"/>
    </source>
</evidence>
<dbReference type="PANTHER" id="PTHR46641:SF2">
    <property type="entry name" value="FMRFAMIDE RECEPTOR"/>
    <property type="match status" value="1"/>
</dbReference>
<dbReference type="PRINTS" id="PR00237">
    <property type="entry name" value="GPCRRHODOPSN"/>
</dbReference>
<keyword evidence="10" id="KW-1185">Reference proteome</keyword>
<keyword evidence="3 6" id="KW-1133">Transmembrane helix</keyword>
<feature type="transmembrane region" description="Helical" evidence="6">
    <location>
        <begin position="65"/>
        <end position="86"/>
    </location>
</feature>
<evidence type="ECO:0000256" key="2">
    <source>
        <dbReference type="ARBA" id="ARBA00022692"/>
    </source>
</evidence>
<dbReference type="PROSITE" id="PS00237">
    <property type="entry name" value="G_PROTEIN_RECEP_F1_1"/>
    <property type="match status" value="1"/>
</dbReference>
<comment type="subcellular location">
    <subcellularLocation>
        <location evidence="1">Membrane</location>
    </subcellularLocation>
</comment>
<evidence type="ECO:0000313" key="8">
    <source>
        <dbReference type="EMBL" id="ELU01438.1"/>
    </source>
</evidence>
<proteinExistence type="inferred from homology"/>
<feature type="transmembrane region" description="Helical" evidence="6">
    <location>
        <begin position="98"/>
        <end position="116"/>
    </location>
</feature>
<protein>
    <recommendedName>
        <fullName evidence="7">G-protein coupled receptors family 1 profile domain-containing protein</fullName>
    </recommendedName>
</protein>
<evidence type="ECO:0000256" key="5">
    <source>
        <dbReference type="RuleBase" id="RU000688"/>
    </source>
</evidence>
<dbReference type="InterPro" id="IPR017452">
    <property type="entry name" value="GPCR_Rhodpsn_7TM"/>
</dbReference>
<keyword evidence="5" id="KW-0807">Transducer</keyword>
<dbReference type="InterPro" id="IPR000276">
    <property type="entry name" value="GPCR_Rhodpsn"/>
</dbReference>
<keyword evidence="5" id="KW-0675">Receptor</keyword>
<dbReference type="HOGENOM" id="CLU_681964_0_0_1"/>
<dbReference type="Pfam" id="PF00001">
    <property type="entry name" value="7tm_1"/>
    <property type="match status" value="1"/>
</dbReference>
<sequence>MTLPIPLFIGSRMSWQRSRISKLQYKMVEIVATTNTFTESDFSSKEDGVMTEQQYELLQFVTDDVLQPTIGLLGITGNILSLVVFSQPQVKMASSIRVYLRALCVIDLVFLIFSLYESMLEFLTPVSPSTISMLQAYGRTYEEPFRRGARGASSCMVVVIAFERFYAISYPMSANKSCFKRHPYLPIALVLFFNVIFGVLLAESFKPRELLDGSWVSVTTALANTGFLRVYGLIAEVSYLLIPMALVSVFNVCTVCKLYVAKKKRQHMTATPSPSNDAQASRMLLGVAFLFNVCILPSFVLGFIQLIHPSWRQVAKQRLLLRSCFSVARLLSRLSSSANFFVYVMTSQKFCNALTAIVHKSARNKASNTDSTSLNSLTKY</sequence>
<evidence type="ECO:0000313" key="9">
    <source>
        <dbReference type="EnsemblMetazoa" id="CapteP206787"/>
    </source>
</evidence>
<accession>R7UCE4</accession>
<organism evidence="8">
    <name type="scientific">Capitella teleta</name>
    <name type="common">Polychaete worm</name>
    <dbReference type="NCBI Taxonomy" id="283909"/>
    <lineage>
        <taxon>Eukaryota</taxon>
        <taxon>Metazoa</taxon>
        <taxon>Spiralia</taxon>
        <taxon>Lophotrochozoa</taxon>
        <taxon>Annelida</taxon>
        <taxon>Polychaeta</taxon>
        <taxon>Sedentaria</taxon>
        <taxon>Scolecida</taxon>
        <taxon>Capitellidae</taxon>
        <taxon>Capitella</taxon>
    </lineage>
</organism>
<reference evidence="10" key="1">
    <citation type="submission" date="2012-12" db="EMBL/GenBank/DDBJ databases">
        <authorList>
            <person name="Hellsten U."/>
            <person name="Grimwood J."/>
            <person name="Chapman J.A."/>
            <person name="Shapiro H."/>
            <person name="Aerts A."/>
            <person name="Otillar R.P."/>
            <person name="Terry A.Y."/>
            <person name="Boore J.L."/>
            <person name="Simakov O."/>
            <person name="Marletaz F."/>
            <person name="Cho S.-J."/>
            <person name="Edsinger-Gonzales E."/>
            <person name="Havlak P."/>
            <person name="Kuo D.-H."/>
            <person name="Larsson T."/>
            <person name="Lv J."/>
            <person name="Arendt D."/>
            <person name="Savage R."/>
            <person name="Osoegawa K."/>
            <person name="de Jong P."/>
            <person name="Lindberg D.R."/>
            <person name="Seaver E.C."/>
            <person name="Weisblat D.A."/>
            <person name="Putnam N.H."/>
            <person name="Grigoriev I.V."/>
            <person name="Rokhsar D.S."/>
        </authorList>
    </citation>
    <scope>NUCLEOTIDE SEQUENCE</scope>
    <source>
        <strain evidence="10">I ESC-2004</strain>
    </source>
</reference>
<dbReference type="Proteomes" id="UP000014760">
    <property type="component" value="Unassembled WGS sequence"/>
</dbReference>
<keyword evidence="4 6" id="KW-0472">Membrane</keyword>
<keyword evidence="5" id="KW-0297">G-protein coupled receptor</keyword>
<dbReference type="PANTHER" id="PTHR46641">
    <property type="entry name" value="FMRFAMIDE RECEPTOR-RELATED"/>
    <property type="match status" value="1"/>
</dbReference>
<dbReference type="Gene3D" id="1.20.1070.10">
    <property type="entry name" value="Rhodopsin 7-helix transmembrane proteins"/>
    <property type="match status" value="1"/>
</dbReference>
<feature type="transmembrane region" description="Helical" evidence="6">
    <location>
        <begin position="282"/>
        <end position="307"/>
    </location>
</feature>
<reference evidence="9" key="3">
    <citation type="submission" date="2015-06" db="UniProtKB">
        <authorList>
            <consortium name="EnsemblMetazoa"/>
        </authorList>
    </citation>
    <scope>IDENTIFICATION</scope>
</reference>
<evidence type="ECO:0000256" key="6">
    <source>
        <dbReference type="SAM" id="Phobius"/>
    </source>
</evidence>
<dbReference type="OMA" id="KVISIVW"/>
<dbReference type="GO" id="GO:0016020">
    <property type="term" value="C:membrane"/>
    <property type="evidence" value="ECO:0007669"/>
    <property type="project" value="UniProtKB-SubCell"/>
</dbReference>
<feature type="transmembrane region" description="Helical" evidence="6">
    <location>
        <begin position="240"/>
        <end position="261"/>
    </location>
</feature>
<evidence type="ECO:0000313" key="10">
    <source>
        <dbReference type="Proteomes" id="UP000014760"/>
    </source>
</evidence>
<dbReference type="AlphaFoldDB" id="R7UCE4"/>
<dbReference type="STRING" id="283909.R7UCE4"/>
<evidence type="ECO:0000256" key="4">
    <source>
        <dbReference type="ARBA" id="ARBA00023136"/>
    </source>
</evidence>
<gene>
    <name evidence="8" type="ORF">CAPTEDRAFT_206787</name>
</gene>
<feature type="transmembrane region" description="Helical" evidence="6">
    <location>
        <begin position="184"/>
        <end position="202"/>
    </location>
</feature>
<dbReference type="SUPFAM" id="SSF81321">
    <property type="entry name" value="Family A G protein-coupled receptor-like"/>
    <property type="match status" value="1"/>
</dbReference>
<dbReference type="GO" id="GO:0004930">
    <property type="term" value="F:G protein-coupled receptor activity"/>
    <property type="evidence" value="ECO:0007669"/>
    <property type="project" value="UniProtKB-KW"/>
</dbReference>
<evidence type="ECO:0000256" key="3">
    <source>
        <dbReference type="ARBA" id="ARBA00022989"/>
    </source>
</evidence>
<dbReference type="PROSITE" id="PS50262">
    <property type="entry name" value="G_PROTEIN_RECEP_F1_2"/>
    <property type="match status" value="1"/>
</dbReference>
<comment type="similarity">
    <text evidence="5">Belongs to the G-protein coupled receptor 1 family.</text>
</comment>
<name>R7UCE4_CAPTE</name>
<feature type="transmembrane region" description="Helical" evidence="6">
    <location>
        <begin position="214"/>
        <end position="234"/>
    </location>
</feature>
<dbReference type="EMBL" id="KB305044">
    <property type="protein sequence ID" value="ELU01438.1"/>
    <property type="molecule type" value="Genomic_DNA"/>
</dbReference>